<feature type="domain" description="Protein kinase" evidence="5">
    <location>
        <begin position="56"/>
        <end position="369"/>
    </location>
</feature>
<evidence type="ECO:0000256" key="3">
    <source>
        <dbReference type="PROSITE-ProRule" id="PRU10141"/>
    </source>
</evidence>
<feature type="compositionally biased region" description="Basic and acidic residues" evidence="4">
    <location>
        <begin position="535"/>
        <end position="545"/>
    </location>
</feature>
<evidence type="ECO:0000259" key="5">
    <source>
        <dbReference type="PROSITE" id="PS50011"/>
    </source>
</evidence>
<dbReference type="InterPro" id="IPR011009">
    <property type="entry name" value="Kinase-like_dom_sf"/>
</dbReference>
<dbReference type="PROSITE" id="PS00107">
    <property type="entry name" value="PROTEIN_KINASE_ATP"/>
    <property type="match status" value="1"/>
</dbReference>
<evidence type="ECO:0000313" key="7">
    <source>
        <dbReference type="Proteomes" id="UP001214628"/>
    </source>
</evidence>
<dbReference type="SMART" id="SM00220">
    <property type="entry name" value="S_TKc"/>
    <property type="match status" value="1"/>
</dbReference>
<feature type="compositionally biased region" description="Low complexity" evidence="4">
    <location>
        <begin position="443"/>
        <end position="456"/>
    </location>
</feature>
<dbReference type="GO" id="GO:0004674">
    <property type="term" value="F:protein serine/threonine kinase activity"/>
    <property type="evidence" value="ECO:0007669"/>
    <property type="project" value="UniProtKB-KW"/>
</dbReference>
<dbReference type="FunFam" id="1.10.510.10:FF:000571">
    <property type="entry name" value="Maternal embryonic leucine zipper kinase"/>
    <property type="match status" value="1"/>
</dbReference>
<dbReference type="GO" id="GO:0005524">
    <property type="term" value="F:ATP binding"/>
    <property type="evidence" value="ECO:0007669"/>
    <property type="project" value="UniProtKB-UniRule"/>
</dbReference>
<keyword evidence="6" id="KW-0808">Transferase</keyword>
<keyword evidence="2 3" id="KW-0067">ATP-binding</keyword>
<protein>
    <submittedName>
        <fullName evidence="6">Non-specific serine/threonine protein kinase</fullName>
        <ecNumber evidence="6">2.7.11.1</ecNumber>
    </submittedName>
</protein>
<feature type="binding site" evidence="3">
    <location>
        <position position="85"/>
    </location>
    <ligand>
        <name>ATP</name>
        <dbReference type="ChEBI" id="CHEBI:30616"/>
    </ligand>
</feature>
<feature type="compositionally biased region" description="Low complexity" evidence="4">
    <location>
        <begin position="489"/>
        <end position="509"/>
    </location>
</feature>
<reference evidence="6" key="1">
    <citation type="submission" date="2023-02" db="EMBL/GenBank/DDBJ databases">
        <title>Mating type loci evolution in Malassezia.</title>
        <authorList>
            <person name="Coelho M.A."/>
        </authorList>
    </citation>
    <scope>NUCLEOTIDE SEQUENCE</scope>
    <source>
        <strain evidence="6">CBS 14136</strain>
    </source>
</reference>
<sequence>MSGIQAESANEQDTGGGNGDLDQVLETNQLQLRTHEPTGRRMVNNYIMYVNGASTDTSEDEIGHGVHGRVRLARNVDTGERVAMKIVPREVRRKLGEKPDPDTFRANSLDPYCVTDQKVLREIAILKKCKHPNIVQLKEVIDDPQSRKIFMVLEYMDHGEIYWHDSENRPMLTVEQTRGIIRDVVLGLEYLHHQGVVHRDIKPANLLWDKSYHVKISDFGVSHLSILAAEEDQVALAKTAGSPAFFAPELCLSGHGKEPWPVTKAIDVWALGVTLYCLLFGSPPFKAETEYSLFSVISHEDYYLPATMGADHIPIGPRAARWGTSARHSSAALPDNPEAELVRDILDGLLEKNPSRRMTLEQVKHHAWITRDLHDADHWLKETNPALQPSVDVSREELNHALTGLPRLRQRMKTLQHRLAMPLAALSPRLEPVTDEVNRNAPSSSSSTHSLTHFSFRIPRKSSTMDRIAPSTIWKRPKMPLRSKSQVETPTHPSSFTAPASPARTSATPEPMTWTGDSMPSMITMLPALEQIQQDQDRDSDRSWSEEDDLDEDLETHSSSSAHSRKV</sequence>
<feature type="region of interest" description="Disordered" evidence="4">
    <location>
        <begin position="431"/>
        <end position="567"/>
    </location>
</feature>
<feature type="region of interest" description="Disordered" evidence="4">
    <location>
        <begin position="1"/>
        <end position="22"/>
    </location>
</feature>
<dbReference type="Pfam" id="PF00069">
    <property type="entry name" value="Pkinase"/>
    <property type="match status" value="1"/>
</dbReference>
<keyword evidence="1 3" id="KW-0547">Nucleotide-binding</keyword>
<dbReference type="Proteomes" id="UP001214628">
    <property type="component" value="Chromosome 3"/>
</dbReference>
<dbReference type="EC" id="2.7.11.1" evidence="6"/>
<organism evidence="6 7">
    <name type="scientific">Malassezia psittaci</name>
    <dbReference type="NCBI Taxonomy" id="1821823"/>
    <lineage>
        <taxon>Eukaryota</taxon>
        <taxon>Fungi</taxon>
        <taxon>Dikarya</taxon>
        <taxon>Basidiomycota</taxon>
        <taxon>Ustilaginomycotina</taxon>
        <taxon>Malasseziomycetes</taxon>
        <taxon>Malasseziales</taxon>
        <taxon>Malasseziaceae</taxon>
        <taxon>Malassezia</taxon>
    </lineage>
</organism>
<dbReference type="SUPFAM" id="SSF56112">
    <property type="entry name" value="Protein kinase-like (PK-like)"/>
    <property type="match status" value="1"/>
</dbReference>
<name>A0AAF0FFU0_9BASI</name>
<dbReference type="Gene3D" id="1.10.510.10">
    <property type="entry name" value="Transferase(Phosphotransferase) domain 1"/>
    <property type="match status" value="1"/>
</dbReference>
<proteinExistence type="predicted"/>
<evidence type="ECO:0000256" key="2">
    <source>
        <dbReference type="ARBA" id="ARBA00022840"/>
    </source>
</evidence>
<evidence type="ECO:0000313" key="6">
    <source>
        <dbReference type="EMBL" id="WFD43868.1"/>
    </source>
</evidence>
<keyword evidence="7" id="KW-1185">Reference proteome</keyword>
<dbReference type="GO" id="GO:0035556">
    <property type="term" value="P:intracellular signal transduction"/>
    <property type="evidence" value="ECO:0007669"/>
    <property type="project" value="TreeGrafter"/>
</dbReference>
<dbReference type="InterPro" id="IPR017441">
    <property type="entry name" value="Protein_kinase_ATP_BS"/>
</dbReference>
<keyword evidence="6" id="KW-0723">Serine/threonine-protein kinase</keyword>
<dbReference type="InterPro" id="IPR000719">
    <property type="entry name" value="Prot_kinase_dom"/>
</dbReference>
<keyword evidence="6" id="KW-0418">Kinase</keyword>
<feature type="compositionally biased region" description="Polar residues" evidence="4">
    <location>
        <begin position="1"/>
        <end position="13"/>
    </location>
</feature>
<gene>
    <name evidence="6" type="ORF">MPSI1_002533</name>
</gene>
<dbReference type="PANTHER" id="PTHR24346">
    <property type="entry name" value="MAP/MICROTUBULE AFFINITY-REGULATING KINASE"/>
    <property type="match status" value="1"/>
</dbReference>
<accession>A0AAF0FFU0</accession>
<dbReference type="PROSITE" id="PS50011">
    <property type="entry name" value="PROTEIN_KINASE_DOM"/>
    <property type="match status" value="1"/>
</dbReference>
<evidence type="ECO:0000256" key="4">
    <source>
        <dbReference type="SAM" id="MobiDB-lite"/>
    </source>
</evidence>
<evidence type="ECO:0000256" key="1">
    <source>
        <dbReference type="ARBA" id="ARBA00022741"/>
    </source>
</evidence>
<dbReference type="AlphaFoldDB" id="A0AAF0FFU0"/>
<dbReference type="GO" id="GO:0005737">
    <property type="term" value="C:cytoplasm"/>
    <property type="evidence" value="ECO:0007669"/>
    <property type="project" value="TreeGrafter"/>
</dbReference>
<dbReference type="PANTHER" id="PTHR24346:SF77">
    <property type="entry name" value="SERINE THREONINE PROTEIN KINASE"/>
    <property type="match status" value="1"/>
</dbReference>
<dbReference type="CDD" id="cd14008">
    <property type="entry name" value="STKc_LKB1_CaMKK"/>
    <property type="match status" value="1"/>
</dbReference>
<dbReference type="EMBL" id="CP118377">
    <property type="protein sequence ID" value="WFD43868.1"/>
    <property type="molecule type" value="Genomic_DNA"/>
</dbReference>